<feature type="domain" description="Methyltransferase type 11" evidence="4">
    <location>
        <begin position="63"/>
        <end position="156"/>
    </location>
</feature>
<dbReference type="InterPro" id="IPR051052">
    <property type="entry name" value="Diverse_substrate_MTase"/>
</dbReference>
<evidence type="ECO:0000313" key="5">
    <source>
        <dbReference type="EMBL" id="MCC0177718.1"/>
    </source>
</evidence>
<dbReference type="Pfam" id="PF08241">
    <property type="entry name" value="Methyltransf_11"/>
    <property type="match status" value="1"/>
</dbReference>
<evidence type="ECO:0000256" key="1">
    <source>
        <dbReference type="ARBA" id="ARBA00008361"/>
    </source>
</evidence>
<keyword evidence="6" id="KW-1185">Reference proteome</keyword>
<dbReference type="GO" id="GO:0008757">
    <property type="term" value="F:S-adenosylmethionine-dependent methyltransferase activity"/>
    <property type="evidence" value="ECO:0007669"/>
    <property type="project" value="InterPro"/>
</dbReference>
<dbReference type="GO" id="GO:0032259">
    <property type="term" value="P:methylation"/>
    <property type="evidence" value="ECO:0007669"/>
    <property type="project" value="UniProtKB-KW"/>
</dbReference>
<dbReference type="PANTHER" id="PTHR44942">
    <property type="entry name" value="METHYLTRANSF_11 DOMAIN-CONTAINING PROTEIN"/>
    <property type="match status" value="1"/>
</dbReference>
<dbReference type="Gene3D" id="3.40.50.150">
    <property type="entry name" value="Vaccinia Virus protein VP39"/>
    <property type="match status" value="1"/>
</dbReference>
<evidence type="ECO:0000256" key="3">
    <source>
        <dbReference type="ARBA" id="ARBA00022679"/>
    </source>
</evidence>
<comment type="similarity">
    <text evidence="1">Belongs to the methyltransferase superfamily.</text>
</comment>
<sequence>MTNSQAWHGDVSSLLNNIYRCADKSSWYGSVIDAYDRTRPRYPAILLDKMQNIAQLKPGKEVLEIGSGPGIATIELAKLGLNIVAVEPNLSACQLAKQKCIDYPQVKFVNSTFEEWGLEEQKFDAIIATTSFHWVTPEVRMKKTASALKDDGYLVLLWNTPPQPSYEVAQELTPIYQTHAPELAPQEDLQNHQKNIGKFGREIIDSGYYQDLVREQIICQVSYTVDEYLTLLTTLSSFIRLESSSRNTLLAELKQVLGSSYGDRLELFYLSMFQIASKSLY</sequence>
<proteinExistence type="inferred from homology"/>
<dbReference type="RefSeq" id="WP_229640781.1">
    <property type="nucleotide sequence ID" value="NZ_JADWDC010000027.1"/>
</dbReference>
<evidence type="ECO:0000259" key="4">
    <source>
        <dbReference type="Pfam" id="PF08241"/>
    </source>
</evidence>
<dbReference type="PANTHER" id="PTHR44942:SF4">
    <property type="entry name" value="METHYLTRANSFERASE TYPE 11 DOMAIN-CONTAINING PROTEIN"/>
    <property type="match status" value="1"/>
</dbReference>
<dbReference type="AlphaFoldDB" id="A0A964FHR1"/>
<dbReference type="InterPro" id="IPR029063">
    <property type="entry name" value="SAM-dependent_MTases_sf"/>
</dbReference>
<comment type="caution">
    <text evidence="5">The sequence shown here is derived from an EMBL/GenBank/DDBJ whole genome shotgun (WGS) entry which is preliminary data.</text>
</comment>
<evidence type="ECO:0000256" key="2">
    <source>
        <dbReference type="ARBA" id="ARBA00022603"/>
    </source>
</evidence>
<dbReference type="SUPFAM" id="SSF53335">
    <property type="entry name" value="S-adenosyl-L-methionine-dependent methyltransferases"/>
    <property type="match status" value="1"/>
</dbReference>
<dbReference type="EMBL" id="JADWDC010000027">
    <property type="protein sequence ID" value="MCC0177718.1"/>
    <property type="molecule type" value="Genomic_DNA"/>
</dbReference>
<evidence type="ECO:0000313" key="6">
    <source>
        <dbReference type="Proteomes" id="UP000729733"/>
    </source>
</evidence>
<name>A0A964FHR1_9CYAN</name>
<protein>
    <submittedName>
        <fullName evidence="5">Class I SAM-dependent methyltransferase</fullName>
    </submittedName>
</protein>
<keyword evidence="3" id="KW-0808">Transferase</keyword>
<dbReference type="InterPro" id="IPR013216">
    <property type="entry name" value="Methyltransf_11"/>
</dbReference>
<dbReference type="Proteomes" id="UP000729733">
    <property type="component" value="Unassembled WGS sequence"/>
</dbReference>
<organism evidence="5 6">
    <name type="scientific">Waterburya agarophytonicola KI4</name>
    <dbReference type="NCBI Taxonomy" id="2874699"/>
    <lineage>
        <taxon>Bacteria</taxon>
        <taxon>Bacillati</taxon>
        <taxon>Cyanobacteriota</taxon>
        <taxon>Cyanophyceae</taxon>
        <taxon>Pleurocapsales</taxon>
        <taxon>Hyellaceae</taxon>
        <taxon>Waterburya</taxon>
        <taxon>Waterburya agarophytonicola</taxon>
    </lineage>
</organism>
<accession>A0A964FHR1</accession>
<gene>
    <name evidence="5" type="ORF">I4641_12080</name>
</gene>
<keyword evidence="2 5" id="KW-0489">Methyltransferase</keyword>
<reference evidence="5" key="1">
    <citation type="journal article" date="2021" name="Antonie Van Leeuwenhoek">
        <title>Draft genome and description of Waterburya agarophytonicola gen. nov. sp. nov. (Pleurocapsales, Cyanobacteria): a seaweed symbiont.</title>
        <authorList>
            <person name="Bonthond G."/>
            <person name="Shalygin S."/>
            <person name="Bayer T."/>
            <person name="Weinberger F."/>
        </authorList>
    </citation>
    <scope>NUCLEOTIDE SEQUENCE</scope>
    <source>
        <strain evidence="5">KI4</strain>
    </source>
</reference>
<dbReference type="CDD" id="cd02440">
    <property type="entry name" value="AdoMet_MTases"/>
    <property type="match status" value="1"/>
</dbReference>